<dbReference type="SUPFAM" id="SSF47598">
    <property type="entry name" value="Ribbon-helix-helix"/>
    <property type="match status" value="1"/>
</dbReference>
<dbReference type="Proteomes" id="UP000270743">
    <property type="component" value="Unassembled WGS sequence"/>
</dbReference>
<reference evidence="1 2" key="1">
    <citation type="submission" date="2018-12" db="EMBL/GenBank/DDBJ databases">
        <authorList>
            <person name="Criscuolo A."/>
        </authorList>
    </citation>
    <scope>NUCLEOTIDE SEQUENCE [LARGE SCALE GENOMIC DNA]</scope>
    <source>
        <strain evidence="1">ACIP1116241</strain>
    </source>
</reference>
<dbReference type="InterPro" id="IPR013321">
    <property type="entry name" value="Arc_rbn_hlx_hlx"/>
</dbReference>
<evidence type="ECO:0000313" key="2">
    <source>
        <dbReference type="Proteomes" id="UP000270743"/>
    </source>
</evidence>
<dbReference type="Gene3D" id="1.10.1220.10">
    <property type="entry name" value="Met repressor-like"/>
    <property type="match status" value="1"/>
</dbReference>
<dbReference type="RefSeq" id="WP_164555238.1">
    <property type="nucleotide sequence ID" value="NZ_UZWE01000036.1"/>
</dbReference>
<dbReference type="InterPro" id="IPR010985">
    <property type="entry name" value="Ribbon_hlx_hlx"/>
</dbReference>
<name>A0A447IP39_9RHOB</name>
<dbReference type="AlphaFoldDB" id="A0A447IP39"/>
<proteinExistence type="predicted"/>
<accession>A0A447IP39</accession>
<protein>
    <recommendedName>
        <fullName evidence="3">Ribbon-helix-helix protein CopG domain-containing protein</fullName>
    </recommendedName>
</protein>
<organism evidence="1 2">
    <name type="scientific">Paracoccus haematequi</name>
    <dbReference type="NCBI Taxonomy" id="2491866"/>
    <lineage>
        <taxon>Bacteria</taxon>
        <taxon>Pseudomonadati</taxon>
        <taxon>Pseudomonadota</taxon>
        <taxon>Alphaproteobacteria</taxon>
        <taxon>Rhodobacterales</taxon>
        <taxon>Paracoccaceae</taxon>
        <taxon>Paracoccus</taxon>
    </lineage>
</organism>
<dbReference type="GO" id="GO:0006355">
    <property type="term" value="P:regulation of DNA-templated transcription"/>
    <property type="evidence" value="ECO:0007669"/>
    <property type="project" value="InterPro"/>
</dbReference>
<dbReference type="EMBL" id="UZWE01000036">
    <property type="protein sequence ID" value="VDS09305.1"/>
    <property type="molecule type" value="Genomic_DNA"/>
</dbReference>
<evidence type="ECO:0008006" key="3">
    <source>
        <dbReference type="Google" id="ProtNLM"/>
    </source>
</evidence>
<keyword evidence="2" id="KW-1185">Reference proteome</keyword>
<gene>
    <name evidence="1" type="ORF">PARHAE_02503</name>
</gene>
<sequence>MAKGAPIGFRIDAEIKAALEAAAKADDRSLSSLITIILRDWLKERGHLPGTPE</sequence>
<evidence type="ECO:0000313" key="1">
    <source>
        <dbReference type="EMBL" id="VDS09305.1"/>
    </source>
</evidence>